<protein>
    <submittedName>
        <fullName evidence="2">TonB-dependent receptor</fullName>
    </submittedName>
</protein>
<evidence type="ECO:0000259" key="1">
    <source>
        <dbReference type="Pfam" id="PF14905"/>
    </source>
</evidence>
<feature type="domain" description="Outer membrane protein beta-barrel" evidence="1">
    <location>
        <begin position="452"/>
        <end position="780"/>
    </location>
</feature>
<keyword evidence="3" id="KW-1185">Reference proteome</keyword>
<dbReference type="RefSeq" id="WP_132108341.1">
    <property type="nucleotide sequence ID" value="NZ_SMFO01000001.1"/>
</dbReference>
<dbReference type="Proteomes" id="UP000294597">
    <property type="component" value="Unassembled WGS sequence"/>
</dbReference>
<proteinExistence type="predicted"/>
<dbReference type="SUPFAM" id="SSF49464">
    <property type="entry name" value="Carboxypeptidase regulatory domain-like"/>
    <property type="match status" value="1"/>
</dbReference>
<dbReference type="EMBL" id="SMFO01000001">
    <property type="protein sequence ID" value="TDE06229.1"/>
    <property type="molecule type" value="Genomic_DNA"/>
</dbReference>
<dbReference type="InterPro" id="IPR041700">
    <property type="entry name" value="OMP_b-brl_3"/>
</dbReference>
<evidence type="ECO:0000313" key="3">
    <source>
        <dbReference type="Proteomes" id="UP000294597"/>
    </source>
</evidence>
<dbReference type="InterPro" id="IPR008969">
    <property type="entry name" value="CarboxyPept-like_regulatory"/>
</dbReference>
<keyword evidence="2" id="KW-0675">Receptor</keyword>
<dbReference type="AlphaFoldDB" id="A0A4R5CZA4"/>
<organism evidence="2 3">
    <name type="scientific">Flavobacterium hiemivividum</name>
    <dbReference type="NCBI Taxonomy" id="2541734"/>
    <lineage>
        <taxon>Bacteria</taxon>
        <taxon>Pseudomonadati</taxon>
        <taxon>Bacteroidota</taxon>
        <taxon>Flavobacteriia</taxon>
        <taxon>Flavobacteriales</taxon>
        <taxon>Flavobacteriaceae</taxon>
        <taxon>Flavobacterium</taxon>
    </lineage>
</organism>
<name>A0A4R5CZA4_9FLAO</name>
<dbReference type="Pfam" id="PF13715">
    <property type="entry name" value="CarbopepD_reg_2"/>
    <property type="match status" value="1"/>
</dbReference>
<evidence type="ECO:0000313" key="2">
    <source>
        <dbReference type="EMBL" id="TDE06229.1"/>
    </source>
</evidence>
<dbReference type="SUPFAM" id="SSF56935">
    <property type="entry name" value="Porins"/>
    <property type="match status" value="1"/>
</dbReference>
<accession>A0A4R5CZA4</accession>
<gene>
    <name evidence="2" type="ORF">E0F98_01000</name>
</gene>
<comment type="caution">
    <text evidence="2">The sequence shown here is derived from an EMBL/GenBank/DDBJ whole genome shotgun (WGS) entry which is preliminary data.</text>
</comment>
<reference evidence="2 3" key="1">
    <citation type="submission" date="2019-03" db="EMBL/GenBank/DDBJ databases">
        <title>Flavobacterium TSA-D2 sp. nov., isolated from arctic soil.</title>
        <authorList>
            <person name="Chaudhary D.K."/>
        </authorList>
    </citation>
    <scope>NUCLEOTIDE SEQUENCE [LARGE SCALE GENOMIC DNA]</scope>
    <source>
        <strain evidence="2 3">TSA-D2</strain>
    </source>
</reference>
<dbReference type="Pfam" id="PF14905">
    <property type="entry name" value="OMP_b-brl_3"/>
    <property type="match status" value="1"/>
</dbReference>
<sequence length="929" mass="104730">MEKKYFLIVSFFLSVSLFAQSNISLKGKILDKNTQNPIESATVFLTSVQDSTVIDYTISDKNGSFILETKKINKPFFLKISSMGYKTYKLENKVLTENKDFGVLNLFENENLLSEVVIKSEAPPIRIKKDTLEFNASSFKVRPDANVETLLKQLPGVEVGTDGKITVNGKEVNQVLVNGKPFFDKDGKIALQSLPSDIINKVQISDTKTKKEELSKEASTSNNASINLTIDEKKNKGFFGKIMGGYGTGERYESSALINYFKGKRKVSVLASSNNINSTGFSMNEIFDNMSGGRNSSMAVNSATGSFTLNGNRFGGGQGITRSDMVGVNYSDELFKKLEASGNYFFTNSNSDNVNRTKSITFLPNGNINRESEATTSADNLGHNVSFEFEYKIDSTATIFVGPKFSKSNSKFTNDSFEKSFNESGQLVNESTALVFDESDKGSFSIPINFNKRFSKKGRFLSASFSNENSVEDVNSLNKTNTQFYQGTDPDIIRDQIRKNRNSVDRYVAEVEYAEPVSDSLKVKVGINYNNESRSNDRNTFDFNSGSQTYSDLNPELTNELTSSKTTLRPQTGFSLNKKKYSINMTVGPSIVQYDTYSFYLGQPTNLTKNYVLPYATSRLSYRFSKSKSIYVNYTFDYDFPTAAQILPVEDLSNPLSTTVGNVDLKPSGNHVAYVGLHNYDYATRSGYSFYFGGNIYDNQVVSSVRYDSSIKNRITFENVSGTYSTWIGSSWNKSFKKEAHTFKYGLNFSANYGLAKGFVNDEMYEAKTLRLNPRANFTYEYGELLTINPTYNFTYNDSRYTNFRTNGASSVIHRFNVQTTNYWPKNWVFGNDFGYTYNSNIADGFKKDFYLWNTSLAYSFFENKMTAKVKVYDMLNQNQSATRTISPTDIRDEENVVLKRYLMFSLTYKLTKFGAKEKKSSGNGFMFL</sequence>